<evidence type="ECO:0000313" key="2">
    <source>
        <dbReference type="Proteomes" id="UP001595803"/>
    </source>
</evidence>
<name>A0ABV7ZBX1_9DEIO</name>
<reference evidence="2" key="1">
    <citation type="journal article" date="2019" name="Int. J. Syst. Evol. Microbiol.">
        <title>The Global Catalogue of Microorganisms (GCM) 10K type strain sequencing project: providing services to taxonomists for standard genome sequencing and annotation.</title>
        <authorList>
            <consortium name="The Broad Institute Genomics Platform"/>
            <consortium name="The Broad Institute Genome Sequencing Center for Infectious Disease"/>
            <person name="Wu L."/>
            <person name="Ma J."/>
        </authorList>
    </citation>
    <scope>NUCLEOTIDE SEQUENCE [LARGE SCALE GENOMIC DNA]</scope>
    <source>
        <strain evidence="2">CCTCC AB 2017081</strain>
    </source>
</reference>
<sequence length="126" mass="14629">MEDLTANHMMRHLSSALDRGEDIGHYGRLVYAIVARHFLDEDTLVDQLAKDRDFGETEARALVQQVQEREYSPPSRAKIMEYQGKQDFPIIPDTTDPDEGNVYRDLEFPQTVYDHISEYHEQKASD</sequence>
<evidence type="ECO:0000313" key="1">
    <source>
        <dbReference type="EMBL" id="MFC3834872.1"/>
    </source>
</evidence>
<proteinExistence type="predicted"/>
<comment type="caution">
    <text evidence="1">The sequence shown here is derived from an EMBL/GenBank/DDBJ whole genome shotgun (WGS) entry which is preliminary data.</text>
</comment>
<keyword evidence="2" id="KW-1185">Reference proteome</keyword>
<dbReference type="EMBL" id="JBHRZG010000024">
    <property type="protein sequence ID" value="MFC3834872.1"/>
    <property type="molecule type" value="Genomic_DNA"/>
</dbReference>
<dbReference type="Proteomes" id="UP001595803">
    <property type="component" value="Unassembled WGS sequence"/>
</dbReference>
<accession>A0ABV7ZBX1</accession>
<gene>
    <name evidence="1" type="ORF">ACFOSB_18595</name>
</gene>
<protein>
    <submittedName>
        <fullName evidence="1">Uncharacterized protein</fullName>
    </submittedName>
</protein>
<organism evidence="1 2">
    <name type="scientific">Deinococcus rufus</name>
    <dbReference type="NCBI Taxonomy" id="2136097"/>
    <lineage>
        <taxon>Bacteria</taxon>
        <taxon>Thermotogati</taxon>
        <taxon>Deinococcota</taxon>
        <taxon>Deinococci</taxon>
        <taxon>Deinococcales</taxon>
        <taxon>Deinococcaceae</taxon>
        <taxon>Deinococcus</taxon>
    </lineage>
</organism>